<organism evidence="2 3">
    <name type="scientific">Intoshia linei</name>
    <dbReference type="NCBI Taxonomy" id="1819745"/>
    <lineage>
        <taxon>Eukaryota</taxon>
        <taxon>Metazoa</taxon>
        <taxon>Spiralia</taxon>
        <taxon>Lophotrochozoa</taxon>
        <taxon>Mesozoa</taxon>
        <taxon>Orthonectida</taxon>
        <taxon>Rhopaluridae</taxon>
        <taxon>Intoshia</taxon>
    </lineage>
</organism>
<name>A0A177AY53_9BILA</name>
<sequence>MKNVNIQDNDNENSTLSHKNAITQPIISDQCDQEKALDLSYKGKLENSEKSNSLSSLSKGKAVASVDNYKKYLEDKIDSMKTTMVEFHDLIVDSIIGPL</sequence>
<feature type="region of interest" description="Disordered" evidence="1">
    <location>
        <begin position="1"/>
        <end position="21"/>
    </location>
</feature>
<dbReference type="Proteomes" id="UP000078046">
    <property type="component" value="Unassembled WGS sequence"/>
</dbReference>
<evidence type="ECO:0000313" key="2">
    <source>
        <dbReference type="EMBL" id="OAF66906.1"/>
    </source>
</evidence>
<evidence type="ECO:0000313" key="3">
    <source>
        <dbReference type="Proteomes" id="UP000078046"/>
    </source>
</evidence>
<reference evidence="2 3" key="1">
    <citation type="submission" date="2016-04" db="EMBL/GenBank/DDBJ databases">
        <title>The genome of Intoshia linei affirms orthonectids as highly simplified spiralians.</title>
        <authorList>
            <person name="Mikhailov K.V."/>
            <person name="Slusarev G.S."/>
            <person name="Nikitin M.A."/>
            <person name="Logacheva M.D."/>
            <person name="Penin A."/>
            <person name="Aleoshin V."/>
            <person name="Panchin Y.V."/>
        </authorList>
    </citation>
    <scope>NUCLEOTIDE SEQUENCE [LARGE SCALE GENOMIC DNA]</scope>
    <source>
        <strain evidence="2">Intl2013</strain>
        <tissue evidence="2">Whole animal</tissue>
    </source>
</reference>
<dbReference type="EMBL" id="LWCA01000796">
    <property type="protein sequence ID" value="OAF66906.1"/>
    <property type="molecule type" value="Genomic_DNA"/>
</dbReference>
<evidence type="ECO:0000256" key="1">
    <source>
        <dbReference type="SAM" id="MobiDB-lite"/>
    </source>
</evidence>
<dbReference type="AlphaFoldDB" id="A0A177AY53"/>
<proteinExistence type="predicted"/>
<gene>
    <name evidence="2" type="ORF">A3Q56_05367</name>
</gene>
<protein>
    <submittedName>
        <fullName evidence="2">Uncharacterized protein</fullName>
    </submittedName>
</protein>
<keyword evidence="3" id="KW-1185">Reference proteome</keyword>
<comment type="caution">
    <text evidence="2">The sequence shown here is derived from an EMBL/GenBank/DDBJ whole genome shotgun (WGS) entry which is preliminary data.</text>
</comment>
<accession>A0A177AY53</accession>